<organism evidence="8 9">
    <name type="scientific">Naganishia liquefaciens</name>
    <dbReference type="NCBI Taxonomy" id="104408"/>
    <lineage>
        <taxon>Eukaryota</taxon>
        <taxon>Fungi</taxon>
        <taxon>Dikarya</taxon>
        <taxon>Basidiomycota</taxon>
        <taxon>Agaricomycotina</taxon>
        <taxon>Tremellomycetes</taxon>
        <taxon>Filobasidiales</taxon>
        <taxon>Filobasidiaceae</taxon>
        <taxon>Naganishia</taxon>
    </lineage>
</organism>
<evidence type="ECO:0000256" key="4">
    <source>
        <dbReference type="ARBA" id="ARBA00022777"/>
    </source>
</evidence>
<dbReference type="GO" id="GO:0005829">
    <property type="term" value="C:cytosol"/>
    <property type="evidence" value="ECO:0007669"/>
    <property type="project" value="TreeGrafter"/>
</dbReference>
<keyword evidence="6" id="KW-0119">Carbohydrate metabolism</keyword>
<keyword evidence="3 6" id="KW-0808">Transferase</keyword>
<dbReference type="PANTHER" id="PTHR10196:SF57">
    <property type="entry name" value="XYLULOSE KINASE"/>
    <property type="match status" value="1"/>
</dbReference>
<dbReference type="Gene3D" id="3.30.420.40">
    <property type="match status" value="2"/>
</dbReference>
<comment type="function">
    <text evidence="6">Highly specific D-xylulose kinase which participates in the catabolism of xylose. Xylose is a major component of hemicelluloses such as xylan. Most fungi utilize D-xylose via three enzymatic reactions, xylose reductase (XR), xylitol dehydrogenase (XDH), and xylulokinase, to form xylulose 5-phosphate, which enters pentose phosphate pathway.</text>
</comment>
<gene>
    <name evidence="8" type="ORF">NliqN6_6040</name>
</gene>
<evidence type="ECO:0000313" key="8">
    <source>
        <dbReference type="EMBL" id="GHJ89638.1"/>
    </source>
</evidence>
<comment type="caution">
    <text evidence="8">The sequence shown here is derived from an EMBL/GenBank/DDBJ whole genome shotgun (WGS) entry which is preliminary data.</text>
</comment>
<dbReference type="GO" id="GO:0005524">
    <property type="term" value="F:ATP binding"/>
    <property type="evidence" value="ECO:0007669"/>
    <property type="project" value="UniProtKB-UniRule"/>
</dbReference>
<accession>A0A8H3TYZ4</accession>
<dbReference type="InterPro" id="IPR043129">
    <property type="entry name" value="ATPase_NBD"/>
</dbReference>
<feature type="domain" description="Carbohydrate kinase FGGY C-terminal" evidence="7">
    <location>
        <begin position="321"/>
        <end position="543"/>
    </location>
</feature>
<evidence type="ECO:0000259" key="7">
    <source>
        <dbReference type="Pfam" id="PF02782"/>
    </source>
</evidence>
<protein>
    <recommendedName>
        <fullName evidence="6">Xylulose kinase</fullName>
        <ecNumber evidence="6">2.7.1.17</ecNumber>
    </recommendedName>
</protein>
<dbReference type="SUPFAM" id="SSF53067">
    <property type="entry name" value="Actin-like ATPase domain"/>
    <property type="match status" value="2"/>
</dbReference>
<evidence type="ECO:0000313" key="9">
    <source>
        <dbReference type="Proteomes" id="UP000620104"/>
    </source>
</evidence>
<sequence length="611" mass="66659">MAIDTSPLYLGLDCSTQALKAVLTTSSLRVISEYRVDFSKDLPHYGTKSGVLVDEKDGSIIAPVKMYVEAMDKVMDGLKGQDVDFSRIQAVSGAAAQHSIILLTSEFTSSIDSARLDAKKPLSEQFDSDKILARPYATNWQDSTTGTQCREMEEDVHAALGQQGDSAAMTMAKITGSSAHERFSGPQAKKVFQKEHSTWEKTAHISLLSSFLTTMLCADGKVRGPDESDASGMNLWDLSESGGRQWNEALLKSVVGGDEGEAKRLRQMLGPVEQDPRVSAGTIGGWFQERYGFRKDCQVAYLTGDNPATLLSFALESGDAIVSLGTSDTVLLATESYQPHPNYHVFPHPAGDSNDGKKRYMGMLCYKNGSLAREYVRDKLPGGTSSWEAFNDAVTAQSPPPSGKDNSGFTFGFYYPKHEIIPRGVQGLFRAKQDANGHFSLSVASSGKEGDLDPTGTVTWSTTDARRILESQFLSFKSRIQQLLPEGARTQGLKRIYVAGGASANPVIVQLLSTILNGPVYTTSDGTAQGCAVGGAYRAAWSWHCLKAKESSWRELDFAEFVNEMTGQQKEGVSLTEGKVLARPDEAQARLYQELLPSWQEAERLVIERCR</sequence>
<dbReference type="EC" id="2.7.1.17" evidence="6"/>
<keyword evidence="2 6" id="KW-0859">Xylose metabolism</keyword>
<evidence type="ECO:0000256" key="3">
    <source>
        <dbReference type="ARBA" id="ARBA00022679"/>
    </source>
</evidence>
<dbReference type="EMBL" id="BLZA01000049">
    <property type="protein sequence ID" value="GHJ89638.1"/>
    <property type="molecule type" value="Genomic_DNA"/>
</dbReference>
<keyword evidence="9" id="KW-1185">Reference proteome</keyword>
<keyword evidence="6" id="KW-0067">ATP-binding</keyword>
<keyword evidence="4 6" id="KW-0418">Kinase</keyword>
<dbReference type="OrthoDB" id="1728974at2759"/>
<dbReference type="Pfam" id="PF02782">
    <property type="entry name" value="FGGY_C"/>
    <property type="match status" value="1"/>
</dbReference>
<dbReference type="PANTHER" id="PTHR10196">
    <property type="entry name" value="SUGAR KINASE"/>
    <property type="match status" value="1"/>
</dbReference>
<dbReference type="Proteomes" id="UP000620104">
    <property type="component" value="Unassembled WGS sequence"/>
</dbReference>
<evidence type="ECO:0000256" key="5">
    <source>
        <dbReference type="ARBA" id="ARBA00048885"/>
    </source>
</evidence>
<keyword evidence="6" id="KW-0547">Nucleotide-binding</keyword>
<evidence type="ECO:0000256" key="2">
    <source>
        <dbReference type="ARBA" id="ARBA00022629"/>
    </source>
</evidence>
<dbReference type="CDD" id="cd07776">
    <property type="entry name" value="ASKHA_NBD_FGGY_SpXK-like"/>
    <property type="match status" value="1"/>
</dbReference>
<dbReference type="GO" id="GO:0004856">
    <property type="term" value="F:D-xylulokinase activity"/>
    <property type="evidence" value="ECO:0007669"/>
    <property type="project" value="UniProtKB-UniRule"/>
</dbReference>
<proteinExistence type="inferred from homology"/>
<dbReference type="GO" id="GO:0005997">
    <property type="term" value="P:xylulose metabolic process"/>
    <property type="evidence" value="ECO:0007669"/>
    <property type="project" value="TreeGrafter"/>
</dbReference>
<reference evidence="8" key="1">
    <citation type="submission" date="2020-07" db="EMBL/GenBank/DDBJ databases">
        <title>Draft Genome Sequence of a Deep-Sea Yeast, Naganishia (Cryptococcus) liquefaciens strain N6.</title>
        <authorList>
            <person name="Han Y.W."/>
            <person name="Kajitani R."/>
            <person name="Morimoto H."/>
            <person name="Parhat M."/>
            <person name="Tsubouchi H."/>
            <person name="Bakenova O."/>
            <person name="Ogata M."/>
            <person name="Argunhan B."/>
            <person name="Aoki R."/>
            <person name="Kajiwara S."/>
            <person name="Itoh T."/>
            <person name="Iwasaki H."/>
        </authorList>
    </citation>
    <scope>NUCLEOTIDE SEQUENCE</scope>
    <source>
        <strain evidence="8">N6</strain>
    </source>
</reference>
<name>A0A8H3TYZ4_9TREE</name>
<comment type="similarity">
    <text evidence="1 6">Belongs to the FGGY kinase family.</text>
</comment>
<evidence type="ECO:0000256" key="1">
    <source>
        <dbReference type="ARBA" id="ARBA00009156"/>
    </source>
</evidence>
<dbReference type="InterPro" id="IPR018485">
    <property type="entry name" value="FGGY_C"/>
</dbReference>
<evidence type="ECO:0000256" key="6">
    <source>
        <dbReference type="RuleBase" id="RU367058"/>
    </source>
</evidence>
<dbReference type="InterPro" id="IPR042024">
    <property type="entry name" value="D-XK_euk"/>
</dbReference>
<dbReference type="GO" id="GO:0042732">
    <property type="term" value="P:D-xylose metabolic process"/>
    <property type="evidence" value="ECO:0007669"/>
    <property type="project" value="UniProtKB-UniRule"/>
</dbReference>
<comment type="catalytic activity">
    <reaction evidence="5 6">
        <text>D-xylulose + ATP = D-xylulose 5-phosphate + ADP + H(+)</text>
        <dbReference type="Rhea" id="RHEA:10964"/>
        <dbReference type="ChEBI" id="CHEBI:15378"/>
        <dbReference type="ChEBI" id="CHEBI:17140"/>
        <dbReference type="ChEBI" id="CHEBI:30616"/>
        <dbReference type="ChEBI" id="CHEBI:57737"/>
        <dbReference type="ChEBI" id="CHEBI:456216"/>
        <dbReference type="EC" id="2.7.1.17"/>
    </reaction>
</comment>
<dbReference type="AlphaFoldDB" id="A0A8H3TYZ4"/>